<organism evidence="2 3">
    <name type="scientific">Natronoglycomyces albus</name>
    <dbReference type="NCBI Taxonomy" id="2811108"/>
    <lineage>
        <taxon>Bacteria</taxon>
        <taxon>Bacillati</taxon>
        <taxon>Actinomycetota</taxon>
        <taxon>Actinomycetes</taxon>
        <taxon>Glycomycetales</taxon>
        <taxon>Glycomycetaceae</taxon>
        <taxon>Natronoglycomyces</taxon>
    </lineage>
</organism>
<dbReference type="Gene3D" id="1.10.10.10">
    <property type="entry name" value="Winged helix-like DNA-binding domain superfamily/Winged helix DNA-binding domain"/>
    <property type="match status" value="1"/>
</dbReference>
<dbReference type="SUPFAM" id="SSF46785">
    <property type="entry name" value="Winged helix' DNA-binding domain"/>
    <property type="match status" value="1"/>
</dbReference>
<dbReference type="EMBL" id="CP070496">
    <property type="protein sequence ID" value="QSB06774.1"/>
    <property type="molecule type" value="Genomic_DNA"/>
</dbReference>
<dbReference type="RefSeq" id="WP_213172783.1">
    <property type="nucleotide sequence ID" value="NZ_CP070496.1"/>
</dbReference>
<reference evidence="2" key="1">
    <citation type="submission" date="2021-02" db="EMBL/GenBank/DDBJ databases">
        <title>Natronoglycomyces albus gen. nov., sp. nov, a haloalkaliphilic actinobacterium from a soda solonchak soil.</title>
        <authorList>
            <person name="Sorokin D.Y."/>
            <person name="Khijniak T.V."/>
            <person name="Zakharycheva A.P."/>
            <person name="Boueva O.V."/>
            <person name="Ariskina E.V."/>
            <person name="Hahnke R.L."/>
            <person name="Bunk B."/>
            <person name="Sproer C."/>
            <person name="Schumann P."/>
            <person name="Evtushenko L.I."/>
            <person name="Kublanov I.V."/>
        </authorList>
    </citation>
    <scope>NUCLEOTIDE SEQUENCE</scope>
    <source>
        <strain evidence="2">DSM 106290</strain>
    </source>
</reference>
<proteinExistence type="predicted"/>
<dbReference type="AlphaFoldDB" id="A0A895XN43"/>
<feature type="domain" description="Transcription regulator PadR N-terminal" evidence="1">
    <location>
        <begin position="6"/>
        <end position="79"/>
    </location>
</feature>
<dbReference type="InterPro" id="IPR052509">
    <property type="entry name" value="Metal_resp_DNA-bind_regulator"/>
</dbReference>
<dbReference type="KEGG" id="nav:JQS30_07765"/>
<gene>
    <name evidence="2" type="ORF">JQS30_07765</name>
</gene>
<name>A0A895XN43_9ACTN</name>
<dbReference type="InterPro" id="IPR036390">
    <property type="entry name" value="WH_DNA-bd_sf"/>
</dbReference>
<keyword evidence="3" id="KW-1185">Reference proteome</keyword>
<accession>A0A895XN43</accession>
<dbReference type="PANTHER" id="PTHR33169:SF26">
    <property type="entry name" value="CONSERVED PROTEIN"/>
    <property type="match status" value="1"/>
</dbReference>
<dbReference type="PANTHER" id="PTHR33169">
    <property type="entry name" value="PADR-FAMILY TRANSCRIPTIONAL REGULATOR"/>
    <property type="match status" value="1"/>
</dbReference>
<dbReference type="Pfam" id="PF03551">
    <property type="entry name" value="PadR"/>
    <property type="match status" value="1"/>
</dbReference>
<evidence type="ECO:0000313" key="2">
    <source>
        <dbReference type="EMBL" id="QSB06774.1"/>
    </source>
</evidence>
<dbReference type="InterPro" id="IPR036388">
    <property type="entry name" value="WH-like_DNA-bd_sf"/>
</dbReference>
<protein>
    <submittedName>
        <fullName evidence="2">PadR family transcriptional regulator</fullName>
    </submittedName>
</protein>
<dbReference type="Proteomes" id="UP000662939">
    <property type="component" value="Chromosome"/>
</dbReference>
<evidence type="ECO:0000313" key="3">
    <source>
        <dbReference type="Proteomes" id="UP000662939"/>
    </source>
</evidence>
<dbReference type="InterPro" id="IPR005149">
    <property type="entry name" value="Tscrpt_reg_PadR_N"/>
</dbReference>
<sequence length="179" mass="20590">MLKLAILGFLSDYPLHGYDLKTRVAALAGHVRPVADGTLYPTIKRLDEANYLTRRTAPGSVAAPRHMLEITQEGTNQLRRWLRDPKPVFITDDNRWYVLLAFLRHLDNPREQALVLQKRLAFLSTPAVLFMDEHGRAQDAEDITDPFRLGLLSIHRSSNHAEHRWLEKTIEELNNRAGY</sequence>
<evidence type="ECO:0000259" key="1">
    <source>
        <dbReference type="Pfam" id="PF03551"/>
    </source>
</evidence>